<organism evidence="1 2">
    <name type="scientific">Streptomyces collinus</name>
    <dbReference type="NCBI Taxonomy" id="42684"/>
    <lineage>
        <taxon>Bacteria</taxon>
        <taxon>Bacillati</taxon>
        <taxon>Actinomycetota</taxon>
        <taxon>Actinomycetes</taxon>
        <taxon>Kitasatosporales</taxon>
        <taxon>Streptomycetaceae</taxon>
        <taxon>Streptomyces</taxon>
    </lineage>
</organism>
<name>A0AA89TUX1_STRCU</name>
<keyword evidence="2" id="KW-1185">Reference proteome</keyword>
<evidence type="ECO:0000313" key="2">
    <source>
        <dbReference type="Proteomes" id="UP000579531"/>
    </source>
</evidence>
<gene>
    <name evidence="1" type="ORF">HNR72_004068</name>
</gene>
<dbReference type="Proteomes" id="UP000579531">
    <property type="component" value="Unassembled WGS sequence"/>
</dbReference>
<dbReference type="AlphaFoldDB" id="A0AA89TUX1"/>
<sequence>MANLELDLELDKFRELVGKALAEGGTQPLIKLTDEELAVLDPSALQEVVSPTPHLSTLSEEQREWVLATALRSLVSRGAVEVANIPELDAVPRSEGTDAQGTADVDMRVTPEVSMALTLRRTAARALAVEQQTSSGSVTAFVFVHSSDLLLIEQVTGGGLHIFTLASKARDAARIVQALVDPFGTADRDGKVLQLDPSALTDDTVDKKLASVIDRALVVSQLIVLADEPGPLLTAYATDREVWVVNVDSPQAPTGITAQAVSERTLEKFINKLIRQPTAPEKSATGWAK</sequence>
<accession>A0AA89TUX1</accession>
<evidence type="ECO:0000313" key="1">
    <source>
        <dbReference type="EMBL" id="MBB5813040.1"/>
    </source>
</evidence>
<comment type="caution">
    <text evidence="1">The sequence shown here is derived from an EMBL/GenBank/DDBJ whole genome shotgun (WGS) entry which is preliminary data.</text>
</comment>
<reference evidence="1 2" key="1">
    <citation type="submission" date="2020-08" db="EMBL/GenBank/DDBJ databases">
        <title>Sequencing the genomes of 1000 actinobacteria strains.</title>
        <authorList>
            <person name="Klenk H.-P."/>
        </authorList>
    </citation>
    <scope>NUCLEOTIDE SEQUENCE [LARGE SCALE GENOMIC DNA]</scope>
    <source>
        <strain evidence="1 2">DSM 40129</strain>
    </source>
</reference>
<dbReference type="RefSeq" id="WP_184848785.1">
    <property type="nucleotide sequence ID" value="NZ_BAABFE010000001.1"/>
</dbReference>
<dbReference type="GeneID" id="93840494"/>
<dbReference type="EMBL" id="JACHLX010000001">
    <property type="protein sequence ID" value="MBB5813040.1"/>
    <property type="molecule type" value="Genomic_DNA"/>
</dbReference>
<proteinExistence type="predicted"/>
<protein>
    <submittedName>
        <fullName evidence="1">Uncharacterized protein</fullName>
    </submittedName>
</protein>